<accession>A0A1S8AXY6</accession>
<gene>
    <name evidence="2" type="ORF">A6E15_11190</name>
</gene>
<organism evidence="2 3">
    <name type="scientific">Natrinema saccharevitans</name>
    <dbReference type="NCBI Taxonomy" id="301967"/>
    <lineage>
        <taxon>Archaea</taxon>
        <taxon>Methanobacteriati</taxon>
        <taxon>Methanobacteriota</taxon>
        <taxon>Stenosarchaea group</taxon>
        <taxon>Halobacteria</taxon>
        <taxon>Halobacteriales</taxon>
        <taxon>Natrialbaceae</taxon>
        <taxon>Natrinema</taxon>
    </lineage>
</organism>
<evidence type="ECO:0000313" key="2">
    <source>
        <dbReference type="EMBL" id="OLZ41512.1"/>
    </source>
</evidence>
<keyword evidence="3" id="KW-1185">Reference proteome</keyword>
<dbReference type="PANTHER" id="PTHR37292:SF2">
    <property type="entry name" value="DUF262 DOMAIN-CONTAINING PROTEIN"/>
    <property type="match status" value="1"/>
</dbReference>
<dbReference type="AlphaFoldDB" id="A0A1S8AXY6"/>
<dbReference type="Pfam" id="PF07510">
    <property type="entry name" value="GmrSD_C"/>
    <property type="match status" value="1"/>
</dbReference>
<name>A0A1S8AXY6_9EURY</name>
<reference evidence="3" key="1">
    <citation type="submission" date="2016-04" db="EMBL/GenBank/DDBJ databases">
        <authorList>
            <person name="Chen S.-C."/>
            <person name="Lai M.-C."/>
        </authorList>
    </citation>
    <scope>NUCLEOTIDE SEQUENCE [LARGE SCALE GENOMIC DNA]</scope>
    <source>
        <strain evidence="3">AB14</strain>
    </source>
</reference>
<dbReference type="PANTHER" id="PTHR37292">
    <property type="entry name" value="VNG6097C"/>
    <property type="match status" value="1"/>
</dbReference>
<dbReference type="Proteomes" id="UP000189370">
    <property type="component" value="Unassembled WGS sequence"/>
</dbReference>
<sequence length="443" mass="51481">MMNENREVRNARELREITEETLNGVDLTEDRRKELLAIRSEVIPKVESRILDASLPSKDVKKSSTEIKEIFQRINVEGEDPDPHQLLMSRMMSTWPFTEPEEKQINPRKKTKEWVQSYQESFPEYDKKISRELFMRYSVYLIDDVLKTQPVSDLSDNELLTIRDKWLKDGEGISTHDTGDCQWFCYSLDAALESVTTLGFTRKTMSTMPMIAALAKFYYYNPDADPTDTDNLQSIYRFLSKLLLLKSSKGSLGRVEATRLSKFLHENIDRDYSEFPEKEAFEYIFDYLDIEIGEDTVRNIVENAEYNTGTRGQSSLFTSWDVAAVLNLATPIYEFAGVDDLEVDHIFPASKSDSIKREVGLDDDEEFNIHRIGNLQLLPKGVNRQKGDKLPREWLDSLRAAEKEKYKRVNSYPDEFPVPDNYQKFASEREEELIEKVTEEIKS</sequence>
<proteinExistence type="predicted"/>
<comment type="caution">
    <text evidence="2">The sequence shown here is derived from an EMBL/GenBank/DDBJ whole genome shotgun (WGS) entry which is preliminary data.</text>
</comment>
<evidence type="ECO:0000259" key="1">
    <source>
        <dbReference type="Pfam" id="PF07510"/>
    </source>
</evidence>
<dbReference type="EMBL" id="LWLN01000001">
    <property type="protein sequence ID" value="OLZ41512.1"/>
    <property type="molecule type" value="Genomic_DNA"/>
</dbReference>
<protein>
    <recommendedName>
        <fullName evidence="1">GmrSD restriction endonucleases C-terminal domain-containing protein</fullName>
    </recommendedName>
</protein>
<dbReference type="InterPro" id="IPR011089">
    <property type="entry name" value="GmrSD_C"/>
</dbReference>
<feature type="domain" description="GmrSD restriction endonucleases C-terminal" evidence="1">
    <location>
        <begin position="321"/>
        <end position="390"/>
    </location>
</feature>
<dbReference type="Gene3D" id="1.10.30.50">
    <property type="match status" value="1"/>
</dbReference>
<evidence type="ECO:0000313" key="3">
    <source>
        <dbReference type="Proteomes" id="UP000189370"/>
    </source>
</evidence>